<proteinExistence type="predicted"/>
<feature type="signal peptide" evidence="1">
    <location>
        <begin position="1"/>
        <end position="34"/>
    </location>
</feature>
<organism evidence="3 4">
    <name type="scientific">Epilithonimonas arachidiradicis</name>
    <dbReference type="NCBI Taxonomy" id="1617282"/>
    <lineage>
        <taxon>Bacteria</taxon>
        <taxon>Pseudomonadati</taxon>
        <taxon>Bacteroidota</taxon>
        <taxon>Flavobacteriia</taxon>
        <taxon>Flavobacteriales</taxon>
        <taxon>Weeksellaceae</taxon>
        <taxon>Chryseobacterium group</taxon>
        <taxon>Epilithonimonas</taxon>
    </lineage>
</organism>
<gene>
    <name evidence="3" type="ORF">GCM10007332_08480</name>
</gene>
<dbReference type="PROSITE" id="PS51257">
    <property type="entry name" value="PROKAR_LIPOPROTEIN"/>
    <property type="match status" value="1"/>
</dbReference>
<reference evidence="4" key="1">
    <citation type="journal article" date="2019" name="Int. J. Syst. Evol. Microbiol.">
        <title>The Global Catalogue of Microorganisms (GCM) 10K type strain sequencing project: providing services to taxonomists for standard genome sequencing and annotation.</title>
        <authorList>
            <consortium name="The Broad Institute Genomics Platform"/>
            <consortium name="The Broad Institute Genome Sequencing Center for Infectious Disease"/>
            <person name="Wu L."/>
            <person name="Ma J."/>
        </authorList>
    </citation>
    <scope>NUCLEOTIDE SEQUENCE [LARGE SCALE GENOMIC DNA]</scope>
    <source>
        <strain evidence="4">CCM 8490</strain>
    </source>
</reference>
<keyword evidence="1" id="KW-0732">Signal</keyword>
<evidence type="ECO:0000313" key="3">
    <source>
        <dbReference type="EMBL" id="GGG49258.1"/>
    </source>
</evidence>
<dbReference type="InterPro" id="IPR024311">
    <property type="entry name" value="Lipocalin-like"/>
</dbReference>
<evidence type="ECO:0000259" key="2">
    <source>
        <dbReference type="Pfam" id="PF13648"/>
    </source>
</evidence>
<dbReference type="Pfam" id="PF13648">
    <property type="entry name" value="Lipocalin_4"/>
    <property type="match status" value="1"/>
</dbReference>
<sequence>MKKNLYFSKKVVKMKKNILLALCTIGLLASSCSKDEESTQEFSIVGIWSPSREIVVGSNGVTISNTAYTDCYKASTFDFKSDNKMTSHIYNTDGAGDCKNYGIVTVSYSYDHNAKKLIIDGEDVEIVSRTNNELQFVSDYDDVDGDGKDDKIVTVLVK</sequence>
<feature type="domain" description="Lipocalin-like" evidence="2">
    <location>
        <begin position="44"/>
        <end position="136"/>
    </location>
</feature>
<keyword evidence="4" id="KW-1185">Reference proteome</keyword>
<evidence type="ECO:0000313" key="4">
    <source>
        <dbReference type="Proteomes" id="UP000658202"/>
    </source>
</evidence>
<name>A0ABQ1WZU0_9FLAO</name>
<protein>
    <recommendedName>
        <fullName evidence="2">Lipocalin-like domain-containing protein</fullName>
    </recommendedName>
</protein>
<accession>A0ABQ1WZU0</accession>
<comment type="caution">
    <text evidence="3">The sequence shown here is derived from an EMBL/GenBank/DDBJ whole genome shotgun (WGS) entry which is preliminary data.</text>
</comment>
<feature type="chain" id="PRO_5045039712" description="Lipocalin-like domain-containing protein" evidence="1">
    <location>
        <begin position="35"/>
        <end position="158"/>
    </location>
</feature>
<evidence type="ECO:0000256" key="1">
    <source>
        <dbReference type="SAM" id="SignalP"/>
    </source>
</evidence>
<dbReference type="EMBL" id="BMCW01000001">
    <property type="protein sequence ID" value="GGG49258.1"/>
    <property type="molecule type" value="Genomic_DNA"/>
</dbReference>
<dbReference type="Proteomes" id="UP000658202">
    <property type="component" value="Unassembled WGS sequence"/>
</dbReference>